<evidence type="ECO:0000259" key="2">
    <source>
        <dbReference type="Pfam" id="PF23346"/>
    </source>
</evidence>
<keyword evidence="1" id="KW-0472">Membrane</keyword>
<keyword evidence="3" id="KW-1185">Reference proteome</keyword>
<dbReference type="Proteomes" id="UP000035642">
    <property type="component" value="Unassembled WGS sequence"/>
</dbReference>
<reference evidence="3" key="1">
    <citation type="submission" date="2012-09" db="EMBL/GenBank/DDBJ databases">
        <authorList>
            <person name="Martin A.A."/>
        </authorList>
    </citation>
    <scope>NUCLEOTIDE SEQUENCE</scope>
</reference>
<feature type="domain" description="DUF7087" evidence="2">
    <location>
        <begin position="13"/>
        <end position="94"/>
    </location>
</feature>
<keyword evidence="1" id="KW-1133">Transmembrane helix</keyword>
<organism evidence="3 4">
    <name type="scientific">Angiostrongylus cantonensis</name>
    <name type="common">Rat lungworm</name>
    <dbReference type="NCBI Taxonomy" id="6313"/>
    <lineage>
        <taxon>Eukaryota</taxon>
        <taxon>Metazoa</taxon>
        <taxon>Ecdysozoa</taxon>
        <taxon>Nematoda</taxon>
        <taxon>Chromadorea</taxon>
        <taxon>Rhabditida</taxon>
        <taxon>Rhabditina</taxon>
        <taxon>Rhabditomorpha</taxon>
        <taxon>Strongyloidea</taxon>
        <taxon>Metastrongylidae</taxon>
        <taxon>Angiostrongylus</taxon>
    </lineage>
</organism>
<dbReference type="PANTHER" id="PTHR36940:SF1">
    <property type="entry name" value="DUF3278 DOMAIN-CONTAINING PROTEIN"/>
    <property type="match status" value="1"/>
</dbReference>
<accession>A0A0K0CVR6</accession>
<name>A0A0K0CVR6_ANGCA</name>
<feature type="transmembrane region" description="Helical" evidence="1">
    <location>
        <begin position="44"/>
        <end position="61"/>
    </location>
</feature>
<dbReference type="Pfam" id="PF23346">
    <property type="entry name" value="DUF7087"/>
    <property type="match status" value="1"/>
</dbReference>
<dbReference type="AlphaFoldDB" id="A0A0K0CVR6"/>
<dbReference type="WBParaSite" id="ACAC_0000145301-mRNA-1">
    <property type="protein sequence ID" value="ACAC_0000145301-mRNA-1"/>
    <property type="gene ID" value="ACAC_0000145301"/>
</dbReference>
<evidence type="ECO:0000313" key="4">
    <source>
        <dbReference type="WBParaSite" id="ACAC_0000145301-mRNA-1"/>
    </source>
</evidence>
<evidence type="ECO:0000256" key="1">
    <source>
        <dbReference type="SAM" id="Phobius"/>
    </source>
</evidence>
<evidence type="ECO:0000313" key="3">
    <source>
        <dbReference type="Proteomes" id="UP000035642"/>
    </source>
</evidence>
<dbReference type="PANTHER" id="PTHR36940">
    <property type="entry name" value="PROTEIN CBG20338"/>
    <property type="match status" value="1"/>
</dbReference>
<protein>
    <submittedName>
        <fullName evidence="4">XK-related protein</fullName>
    </submittedName>
</protein>
<sequence length="101" mass="11734">MPPSSASSMLDSYDLSVMVGMARSLQMICCVIELLMIYSESGSLSMLTFLIYSAICGFNLFHITKRWYYNIDGRYDLKQLMREREPTVRLQYGMGEFNQKF</sequence>
<reference evidence="4" key="2">
    <citation type="submission" date="2017-02" db="UniProtKB">
        <authorList>
            <consortium name="WormBaseParasite"/>
        </authorList>
    </citation>
    <scope>IDENTIFICATION</scope>
</reference>
<keyword evidence="1" id="KW-0812">Transmembrane</keyword>
<dbReference type="InterPro" id="IPR055514">
    <property type="entry name" value="DUF7087"/>
</dbReference>
<proteinExistence type="predicted"/>